<keyword evidence="1" id="KW-0472">Membrane</keyword>
<feature type="transmembrane region" description="Helical" evidence="1">
    <location>
        <begin position="59"/>
        <end position="79"/>
    </location>
</feature>
<evidence type="ECO:0000313" key="2">
    <source>
        <dbReference type="EMBL" id="KDR78389.1"/>
    </source>
</evidence>
<evidence type="ECO:0000313" key="3">
    <source>
        <dbReference type="Proteomes" id="UP000027222"/>
    </source>
</evidence>
<dbReference type="Proteomes" id="UP000027222">
    <property type="component" value="Unassembled WGS sequence"/>
</dbReference>
<keyword evidence="1" id="KW-0812">Transmembrane</keyword>
<dbReference type="AlphaFoldDB" id="A0A067TES2"/>
<accession>A0A067TES2</accession>
<keyword evidence="3" id="KW-1185">Reference proteome</keyword>
<feature type="transmembrane region" description="Helical" evidence="1">
    <location>
        <begin position="12"/>
        <end position="38"/>
    </location>
</feature>
<organism evidence="2 3">
    <name type="scientific">Galerina marginata (strain CBS 339.88)</name>
    <dbReference type="NCBI Taxonomy" id="685588"/>
    <lineage>
        <taxon>Eukaryota</taxon>
        <taxon>Fungi</taxon>
        <taxon>Dikarya</taxon>
        <taxon>Basidiomycota</taxon>
        <taxon>Agaricomycotina</taxon>
        <taxon>Agaricomycetes</taxon>
        <taxon>Agaricomycetidae</taxon>
        <taxon>Agaricales</taxon>
        <taxon>Agaricineae</taxon>
        <taxon>Strophariaceae</taxon>
        <taxon>Galerina</taxon>
    </lineage>
</organism>
<reference evidence="3" key="1">
    <citation type="journal article" date="2014" name="Proc. Natl. Acad. Sci. U.S.A.">
        <title>Extensive sampling of basidiomycete genomes demonstrates inadequacy of the white-rot/brown-rot paradigm for wood decay fungi.</title>
        <authorList>
            <person name="Riley R."/>
            <person name="Salamov A.A."/>
            <person name="Brown D.W."/>
            <person name="Nagy L.G."/>
            <person name="Floudas D."/>
            <person name="Held B.W."/>
            <person name="Levasseur A."/>
            <person name="Lombard V."/>
            <person name="Morin E."/>
            <person name="Otillar R."/>
            <person name="Lindquist E.A."/>
            <person name="Sun H."/>
            <person name="LaButti K.M."/>
            <person name="Schmutz J."/>
            <person name="Jabbour D."/>
            <person name="Luo H."/>
            <person name="Baker S.E."/>
            <person name="Pisabarro A.G."/>
            <person name="Walton J.D."/>
            <person name="Blanchette R.A."/>
            <person name="Henrissat B."/>
            <person name="Martin F."/>
            <person name="Cullen D."/>
            <person name="Hibbett D.S."/>
            <person name="Grigoriev I.V."/>
        </authorList>
    </citation>
    <scope>NUCLEOTIDE SEQUENCE [LARGE SCALE GENOMIC DNA]</scope>
    <source>
        <strain evidence="3">CBS 339.88</strain>
    </source>
</reference>
<proteinExistence type="predicted"/>
<dbReference type="EMBL" id="KL142375">
    <property type="protein sequence ID" value="KDR78389.1"/>
    <property type="molecule type" value="Genomic_DNA"/>
</dbReference>
<feature type="transmembrane region" description="Helical" evidence="1">
    <location>
        <begin position="91"/>
        <end position="113"/>
    </location>
</feature>
<feature type="transmembrane region" description="Helical" evidence="1">
    <location>
        <begin position="120"/>
        <end position="137"/>
    </location>
</feature>
<name>A0A067TES2_GALM3</name>
<keyword evidence="1" id="KW-1133">Transmembrane helix</keyword>
<dbReference type="HOGENOM" id="CLU_1199899_0_0_1"/>
<gene>
    <name evidence="2" type="ORF">GALMADRAFT_245552</name>
</gene>
<sequence>MTITFEEVLGHFLLIFLRYSAPFLTFHLLFFLTALLGLDLGMHRRPPPWASWEWTKDPALVGYIGAFLMILLVCVPAYISDGRPRGVDPVYLLVCVGEMHALLVYFASVFFSLDTNDSQFILYACLAYPITHLVMHYEFVCTFDVPADVLGLFGLLSRAMIFPFRLFFGLFVSGPSVPATAAGVGNCGCRVCGCGRSRPVGGGISRTDVEAQCPPRYERVAVNERTPLVGQ</sequence>
<protein>
    <submittedName>
        <fullName evidence="2">Uncharacterized protein</fullName>
    </submittedName>
</protein>
<evidence type="ECO:0000256" key="1">
    <source>
        <dbReference type="SAM" id="Phobius"/>
    </source>
</evidence>